<dbReference type="PRINTS" id="PR01270">
    <property type="entry name" value="HDASUPER"/>
</dbReference>
<dbReference type="InterPro" id="IPR023696">
    <property type="entry name" value="Ureohydrolase_dom_sf"/>
</dbReference>
<reference evidence="2" key="1">
    <citation type="journal article" date="2020" name="mSystems">
        <title>Genome- and Community-Level Interaction Insights into Carbon Utilization and Element Cycling Functions of Hydrothermarchaeota in Hydrothermal Sediment.</title>
        <authorList>
            <person name="Zhou Z."/>
            <person name="Liu Y."/>
            <person name="Xu W."/>
            <person name="Pan J."/>
            <person name="Luo Z.H."/>
            <person name="Li M."/>
        </authorList>
    </citation>
    <scope>NUCLEOTIDE SEQUENCE [LARGE SCALE GENOMIC DNA]</scope>
    <source>
        <strain evidence="2">SpSt-735</strain>
    </source>
</reference>
<name>A0A7C4FAE8_THEPE</name>
<dbReference type="PANTHER" id="PTHR10625:SF10">
    <property type="entry name" value="HISTONE DEACETYLASE HDAC1"/>
    <property type="match status" value="1"/>
</dbReference>
<dbReference type="GO" id="GO:0040029">
    <property type="term" value="P:epigenetic regulation of gene expression"/>
    <property type="evidence" value="ECO:0007669"/>
    <property type="project" value="TreeGrafter"/>
</dbReference>
<dbReference type="AlphaFoldDB" id="A0A7C4FAE8"/>
<gene>
    <name evidence="2" type="ORF">ENV17_06010</name>
</gene>
<protein>
    <submittedName>
        <fullName evidence="2">Histone deacetylase family protein</fullName>
    </submittedName>
</protein>
<feature type="domain" description="Histone deacetylase" evidence="1">
    <location>
        <begin position="21"/>
        <end position="293"/>
    </location>
</feature>
<dbReference type="CDD" id="cd10001">
    <property type="entry name" value="HDAC_classII_APAH"/>
    <property type="match status" value="1"/>
</dbReference>
<sequence>MPEITVLYTPKFLEHKPPYPHPENPSRLRVALEALKSLGGARVVEPHPAALEDLLRVHDADYIEMIQRIVDEGLPLVDNDTYASPGTMSAALAAAGAAVDAVRTAGKNPAIALVRPPGHHAGRRGRAMGAATQGFCIFNNVAVAAATLLSSGCGRVAIVDFDAHHGNGTQEIFYSEPRVLHIDLHEDPVSLYPGTGFPSQLGSGEAEGTKINIVLPPGSADDVYLAAIEEVVVPLLEEFKPEVLLFSAGFDAFEGDGLAHLRAGERAFYELGRIPRVVGVSRAAAVLEGGYSTGLTRGLPAFASALAGVEADWPVKQSREAVLRLAREFLEELKYLLKRYWGI</sequence>
<accession>A0A7C4FAE8</accession>
<comment type="caution">
    <text evidence="2">The sequence shown here is derived from an EMBL/GenBank/DDBJ whole genome shotgun (WGS) entry which is preliminary data.</text>
</comment>
<proteinExistence type="predicted"/>
<organism evidence="2">
    <name type="scientific">Thermofilum pendens</name>
    <dbReference type="NCBI Taxonomy" id="2269"/>
    <lineage>
        <taxon>Archaea</taxon>
        <taxon>Thermoproteota</taxon>
        <taxon>Thermoprotei</taxon>
        <taxon>Thermofilales</taxon>
        <taxon>Thermofilaceae</taxon>
        <taxon>Thermofilum</taxon>
    </lineage>
</organism>
<dbReference type="Gene3D" id="3.40.800.20">
    <property type="entry name" value="Histone deacetylase domain"/>
    <property type="match status" value="1"/>
</dbReference>
<dbReference type="InterPro" id="IPR023801">
    <property type="entry name" value="His_deacetylse_dom"/>
</dbReference>
<evidence type="ECO:0000313" key="2">
    <source>
        <dbReference type="EMBL" id="HGI43920.1"/>
    </source>
</evidence>
<dbReference type="GO" id="GO:0004407">
    <property type="term" value="F:histone deacetylase activity"/>
    <property type="evidence" value="ECO:0007669"/>
    <property type="project" value="TreeGrafter"/>
</dbReference>
<dbReference type="EMBL" id="DTFI01000151">
    <property type="protein sequence ID" value="HGI43920.1"/>
    <property type="molecule type" value="Genomic_DNA"/>
</dbReference>
<evidence type="ECO:0000259" key="1">
    <source>
        <dbReference type="Pfam" id="PF00850"/>
    </source>
</evidence>
<dbReference type="SUPFAM" id="SSF52768">
    <property type="entry name" value="Arginase/deacetylase"/>
    <property type="match status" value="1"/>
</dbReference>
<dbReference type="InterPro" id="IPR000286">
    <property type="entry name" value="HDACs"/>
</dbReference>
<dbReference type="Pfam" id="PF00850">
    <property type="entry name" value="Hist_deacetyl"/>
    <property type="match status" value="1"/>
</dbReference>
<dbReference type="InterPro" id="IPR037138">
    <property type="entry name" value="His_deacetylse_dom_sf"/>
</dbReference>
<dbReference type="PANTHER" id="PTHR10625">
    <property type="entry name" value="HISTONE DEACETYLASE HDAC1-RELATED"/>
    <property type="match status" value="1"/>
</dbReference>